<evidence type="ECO:0000256" key="1">
    <source>
        <dbReference type="PROSITE-ProRule" id="PRU00339"/>
    </source>
</evidence>
<evidence type="ECO:0000313" key="4">
    <source>
        <dbReference type="Proteomes" id="UP000198846"/>
    </source>
</evidence>
<feature type="repeat" description="TPR" evidence="1">
    <location>
        <begin position="298"/>
        <end position="331"/>
    </location>
</feature>
<feature type="repeat" description="TPR" evidence="1">
    <location>
        <begin position="335"/>
        <end position="368"/>
    </location>
</feature>
<dbReference type="Gene3D" id="1.25.40.10">
    <property type="entry name" value="Tetratricopeptide repeat domain"/>
    <property type="match status" value="1"/>
</dbReference>
<dbReference type="SUPFAM" id="SSF48452">
    <property type="entry name" value="TPR-like"/>
    <property type="match status" value="1"/>
</dbReference>
<keyword evidence="1" id="KW-0802">TPR repeat</keyword>
<dbReference type="OrthoDB" id="1522899at2"/>
<dbReference type="EMBL" id="FNQK01000011">
    <property type="protein sequence ID" value="SEA36830.1"/>
    <property type="molecule type" value="Genomic_DNA"/>
</dbReference>
<organism evidence="3 4">
    <name type="scientific">Bizionia paragorgiae</name>
    <dbReference type="NCBI Taxonomy" id="283786"/>
    <lineage>
        <taxon>Bacteria</taxon>
        <taxon>Pseudomonadati</taxon>
        <taxon>Bacteroidota</taxon>
        <taxon>Flavobacteriia</taxon>
        <taxon>Flavobacteriales</taxon>
        <taxon>Flavobacteriaceae</taxon>
        <taxon>Bizionia</taxon>
    </lineage>
</organism>
<feature type="chain" id="PRO_5011553042" evidence="2">
    <location>
        <begin position="24"/>
        <end position="451"/>
    </location>
</feature>
<feature type="signal peptide" evidence="2">
    <location>
        <begin position="1"/>
        <end position="23"/>
    </location>
</feature>
<dbReference type="SMART" id="SM00028">
    <property type="entry name" value="TPR"/>
    <property type="match status" value="2"/>
</dbReference>
<gene>
    <name evidence="3" type="ORF">SAMN04487990_11148</name>
</gene>
<evidence type="ECO:0000256" key="2">
    <source>
        <dbReference type="SAM" id="SignalP"/>
    </source>
</evidence>
<evidence type="ECO:0000313" key="3">
    <source>
        <dbReference type="EMBL" id="SEA36830.1"/>
    </source>
</evidence>
<dbReference type="PROSITE" id="PS50005">
    <property type="entry name" value="TPR"/>
    <property type="match status" value="2"/>
</dbReference>
<dbReference type="RefSeq" id="WP_092134466.1">
    <property type="nucleotide sequence ID" value="NZ_FNQK01000011.1"/>
</dbReference>
<dbReference type="Proteomes" id="UP000198846">
    <property type="component" value="Unassembled WGS sequence"/>
</dbReference>
<dbReference type="InterPro" id="IPR019734">
    <property type="entry name" value="TPR_rpt"/>
</dbReference>
<proteinExistence type="predicted"/>
<keyword evidence="2" id="KW-0732">Signal</keyword>
<sequence>MKTKITLLIAVLFLGLNVSFGQNEEECRNKLSIMAEYTKSKNFEAAYQPFMELRKECPKYNKAIYVYGEKILDHKIENATGAEKVAFINDLIKMWDERALNFAKITPKGEYDAKKCQLKYDNRAELGLNEEQLYNCFDSAFTSDKDTFENPKSLYVYFKLMVDLYDADKKTAQELFDKYDDVVEKIDVEIEKASVGLNKIVTKEEAGTALTKREGQYKRYYTSVLSAFDQISGSVDSELGNRANCENLIPLYERNFEANKENATWLQRAAGRMSAKDCTSDPLFFKLVNAYHNLSPSANSAYYLGILKDKEGKSSEARAYYEQAIGLETDNFKKAKLYKKIASKFKAVGNYGQARTYYMNAVNANPSDKSPHLQIAAMYSSSAKNCGTDNFSQRAVFWLAADEARKAGSTSTASRYEGLAPSKTEIFNESMAGKSIQIGCWIQRTVKVPNI</sequence>
<dbReference type="STRING" id="283786.SAMN04487990_11148"/>
<accession>A0A1H4ALN2</accession>
<keyword evidence="4" id="KW-1185">Reference proteome</keyword>
<dbReference type="InterPro" id="IPR011990">
    <property type="entry name" value="TPR-like_helical_dom_sf"/>
</dbReference>
<name>A0A1H4ALN2_BIZPA</name>
<dbReference type="AlphaFoldDB" id="A0A1H4ALN2"/>
<reference evidence="3 4" key="1">
    <citation type="submission" date="2016-10" db="EMBL/GenBank/DDBJ databases">
        <authorList>
            <person name="de Groot N.N."/>
        </authorList>
    </citation>
    <scope>NUCLEOTIDE SEQUENCE [LARGE SCALE GENOMIC DNA]</scope>
    <source>
        <strain evidence="3 4">DSM 23842</strain>
    </source>
</reference>
<protein>
    <submittedName>
        <fullName evidence="3">Uncharacterized protein</fullName>
    </submittedName>
</protein>